<dbReference type="Proteomes" id="UP001294412">
    <property type="component" value="Unassembled WGS sequence"/>
</dbReference>
<protein>
    <submittedName>
        <fullName evidence="1">Uncharacterized protein</fullName>
    </submittedName>
</protein>
<keyword evidence="2" id="KW-1185">Reference proteome</keyword>
<evidence type="ECO:0000313" key="2">
    <source>
        <dbReference type="Proteomes" id="UP001294412"/>
    </source>
</evidence>
<gene>
    <name evidence="1" type="ORF">U0C82_06355</name>
</gene>
<dbReference type="RefSeq" id="WP_322186238.1">
    <property type="nucleotide sequence ID" value="NZ_JAXLPB010000002.1"/>
</dbReference>
<proteinExistence type="predicted"/>
<sequence>MTGTARFLIARRGTRKTGGIERFAVTAKRDGAGHEITLTGGLVRQGNGGGACLLCARRELS</sequence>
<organism evidence="1 2">
    <name type="scientific">Fulvimarina uroteuthidis</name>
    <dbReference type="NCBI Taxonomy" id="3098149"/>
    <lineage>
        <taxon>Bacteria</taxon>
        <taxon>Pseudomonadati</taxon>
        <taxon>Pseudomonadota</taxon>
        <taxon>Alphaproteobacteria</taxon>
        <taxon>Hyphomicrobiales</taxon>
        <taxon>Aurantimonadaceae</taxon>
        <taxon>Fulvimarina</taxon>
    </lineage>
</organism>
<reference evidence="1 2" key="1">
    <citation type="submission" date="2023-12" db="EMBL/GenBank/DDBJ databases">
        <title>Description of Novel Strain Fulvimarina sp. 2208YS6-2-32 isolated from Uroteuthis (Photololigo) edulis.</title>
        <authorList>
            <person name="Park J.-S."/>
        </authorList>
    </citation>
    <scope>NUCLEOTIDE SEQUENCE [LARGE SCALE GENOMIC DNA]</scope>
    <source>
        <strain evidence="1 2">2208YS6-2-32</strain>
    </source>
</reference>
<evidence type="ECO:0000313" key="1">
    <source>
        <dbReference type="EMBL" id="MDY8108765.1"/>
    </source>
</evidence>
<dbReference type="EMBL" id="JAXLPB010000002">
    <property type="protein sequence ID" value="MDY8108765.1"/>
    <property type="molecule type" value="Genomic_DNA"/>
</dbReference>
<accession>A0ABU5I060</accession>
<comment type="caution">
    <text evidence="1">The sequence shown here is derived from an EMBL/GenBank/DDBJ whole genome shotgun (WGS) entry which is preliminary data.</text>
</comment>
<name>A0ABU5I060_9HYPH</name>